<organism evidence="2 3">
    <name type="scientific">Aspergillus heteromorphus CBS 117.55</name>
    <dbReference type="NCBI Taxonomy" id="1448321"/>
    <lineage>
        <taxon>Eukaryota</taxon>
        <taxon>Fungi</taxon>
        <taxon>Dikarya</taxon>
        <taxon>Ascomycota</taxon>
        <taxon>Pezizomycotina</taxon>
        <taxon>Eurotiomycetes</taxon>
        <taxon>Eurotiomycetidae</taxon>
        <taxon>Eurotiales</taxon>
        <taxon>Aspergillaceae</taxon>
        <taxon>Aspergillus</taxon>
        <taxon>Aspergillus subgen. Circumdati</taxon>
    </lineage>
</organism>
<gene>
    <name evidence="2" type="ORF">BO70DRAFT_430896</name>
</gene>
<reference evidence="2 3" key="1">
    <citation type="submission" date="2016-12" db="EMBL/GenBank/DDBJ databases">
        <title>The genomes of Aspergillus section Nigri reveals drivers in fungal speciation.</title>
        <authorList>
            <consortium name="DOE Joint Genome Institute"/>
            <person name="Vesth T.C."/>
            <person name="Nybo J."/>
            <person name="Theobald S."/>
            <person name="Brandl J."/>
            <person name="Frisvad J.C."/>
            <person name="Nielsen K.F."/>
            <person name="Lyhne E.K."/>
            <person name="Kogle M.E."/>
            <person name="Kuo A."/>
            <person name="Riley R."/>
            <person name="Clum A."/>
            <person name="Nolan M."/>
            <person name="Lipzen A."/>
            <person name="Salamov A."/>
            <person name="Henrissat B."/>
            <person name="Wiebenga A."/>
            <person name="De Vries R.P."/>
            <person name="Grigoriev I.V."/>
            <person name="Mortensen U.H."/>
            <person name="Andersen M.R."/>
            <person name="Baker S.E."/>
        </authorList>
    </citation>
    <scope>NUCLEOTIDE SEQUENCE [LARGE SCALE GENOMIC DNA]</scope>
    <source>
        <strain evidence="2 3">CBS 117.55</strain>
    </source>
</reference>
<feature type="signal peptide" evidence="1">
    <location>
        <begin position="1"/>
        <end position="19"/>
    </location>
</feature>
<name>A0A317VND0_9EURO</name>
<dbReference type="GeneID" id="37070427"/>
<dbReference type="AlphaFoldDB" id="A0A317VND0"/>
<proteinExistence type="predicted"/>
<evidence type="ECO:0000313" key="2">
    <source>
        <dbReference type="EMBL" id="PWY75435.1"/>
    </source>
</evidence>
<dbReference type="RefSeq" id="XP_025397401.1">
    <property type="nucleotide sequence ID" value="XM_025548190.1"/>
</dbReference>
<keyword evidence="1" id="KW-0732">Signal</keyword>
<comment type="caution">
    <text evidence="2">The sequence shown here is derived from an EMBL/GenBank/DDBJ whole genome shotgun (WGS) entry which is preliminary data.</text>
</comment>
<evidence type="ECO:0008006" key="4">
    <source>
        <dbReference type="Google" id="ProtNLM"/>
    </source>
</evidence>
<feature type="chain" id="PRO_5016463741" description="Cyanovirin-N domain-containing protein" evidence="1">
    <location>
        <begin position="20"/>
        <end position="171"/>
    </location>
</feature>
<keyword evidence="3" id="KW-1185">Reference proteome</keyword>
<dbReference type="VEuPathDB" id="FungiDB:BO70DRAFT_430896"/>
<dbReference type="EMBL" id="MSFL01000021">
    <property type="protein sequence ID" value="PWY75435.1"/>
    <property type="molecule type" value="Genomic_DNA"/>
</dbReference>
<dbReference type="OrthoDB" id="3701524at2759"/>
<dbReference type="Proteomes" id="UP000247233">
    <property type="component" value="Unassembled WGS sequence"/>
</dbReference>
<accession>A0A317VND0</accession>
<evidence type="ECO:0000313" key="3">
    <source>
        <dbReference type="Proteomes" id="UP000247233"/>
    </source>
</evidence>
<evidence type="ECO:0000256" key="1">
    <source>
        <dbReference type="SAM" id="SignalP"/>
    </source>
</evidence>
<sequence length="171" mass="18268">MKPAIVLFAVTLLASKALACAKSDTYCESWGARVCECDEGYLLECEEYLVSEVDGEGGESYALWTRLKNCPKPADGGLQCVDGACTSVTSKDLKSNDAGKAVLDDVTDKLVNKAWSNARQVRKRPILQLISAESVLGGGEDVSVNFAGIDFINFSDIGSSEGRGSRSWSQA</sequence>
<protein>
    <recommendedName>
        <fullName evidence="4">Cyanovirin-N domain-containing protein</fullName>
    </recommendedName>
</protein>